<dbReference type="HOGENOM" id="CLU_092800_1_0_6"/>
<proteinExistence type="predicted"/>
<dbReference type="OrthoDB" id="5588054at2"/>
<keyword evidence="1" id="KW-0812">Transmembrane</keyword>
<dbReference type="RefSeq" id="WP_012799965.1">
    <property type="nucleotide sequence ID" value="NC_013166.1"/>
</dbReference>
<dbReference type="KEGG" id="kko:Kkor_0027"/>
<dbReference type="AlphaFoldDB" id="C7R619"/>
<dbReference type="Proteomes" id="UP000001231">
    <property type="component" value="Chromosome"/>
</dbReference>
<dbReference type="EMBL" id="CP001707">
    <property type="protein sequence ID" value="ACV25450.1"/>
    <property type="molecule type" value="Genomic_DNA"/>
</dbReference>
<name>C7R619_KANKD</name>
<evidence type="ECO:0000313" key="2">
    <source>
        <dbReference type="Proteomes" id="UP000001231"/>
    </source>
</evidence>
<organism evidence="1 2">
    <name type="scientific">Kangiella koreensis (strain DSM 16069 / JCM 12317 / KCTC 12182 / SW-125)</name>
    <dbReference type="NCBI Taxonomy" id="523791"/>
    <lineage>
        <taxon>Bacteria</taxon>
        <taxon>Pseudomonadati</taxon>
        <taxon>Pseudomonadota</taxon>
        <taxon>Gammaproteobacteria</taxon>
        <taxon>Kangiellales</taxon>
        <taxon>Kangiellaceae</taxon>
        <taxon>Kangiella</taxon>
    </lineage>
</organism>
<dbReference type="InParanoid" id="C7R619"/>
<gene>
    <name evidence="1" type="ordered locus">Kkor_0027</name>
</gene>
<evidence type="ECO:0000313" key="1">
    <source>
        <dbReference type="EMBL" id="ACV25450.1"/>
    </source>
</evidence>
<protein>
    <submittedName>
        <fullName evidence="1">Putative transmembrane anti-sigma factor</fullName>
    </submittedName>
</protein>
<keyword evidence="2" id="KW-1185">Reference proteome</keyword>
<reference evidence="1 2" key="1">
    <citation type="journal article" date="2009" name="Stand. Genomic Sci.">
        <title>Complete genome sequence of Kangiella koreensis type strain (SW-125).</title>
        <authorList>
            <person name="Han C."/>
            <person name="Sikorski J."/>
            <person name="Lapidus A."/>
            <person name="Nolan M."/>
            <person name="Glavina Del Rio T."/>
            <person name="Tice H."/>
            <person name="Cheng J.F."/>
            <person name="Lucas S."/>
            <person name="Chen F."/>
            <person name="Copeland A."/>
            <person name="Ivanova N."/>
            <person name="Mavromatis K."/>
            <person name="Ovchinnikova G."/>
            <person name="Pati A."/>
            <person name="Bruce D."/>
            <person name="Goodwin L."/>
            <person name="Pitluck S."/>
            <person name="Chen A."/>
            <person name="Palaniappan K."/>
            <person name="Land M."/>
            <person name="Hauser L."/>
            <person name="Chang Y.J."/>
            <person name="Jeffries C.D."/>
            <person name="Chain P."/>
            <person name="Saunders E."/>
            <person name="Brettin T."/>
            <person name="Goker M."/>
            <person name="Tindall B.J."/>
            <person name="Bristow J."/>
            <person name="Eisen J.A."/>
            <person name="Markowitz V."/>
            <person name="Hugenholtz P."/>
            <person name="Kyrpides N.C."/>
            <person name="Klenk H.P."/>
            <person name="Detter J.C."/>
        </authorList>
    </citation>
    <scope>NUCLEOTIDE SEQUENCE [LARGE SCALE GENOMIC DNA]</scope>
    <source>
        <strain evidence="2">DSM 16069 / KCTC 12182 / SW-125</strain>
    </source>
</reference>
<dbReference type="eggNOG" id="COG4520">
    <property type="taxonomic scope" value="Bacteria"/>
</dbReference>
<sequence>MTQNVNELLTDEKLSAFLDSELPEHEMKLIRDQLADDEDLVIRLAELASVDAIVSATYHDIDEVPLPESIQKLVADNEHLSQANDTVVDLSLWRRAKSAWQAQAPLATAAALVLGLAIGLLTQVQDTHSTIYWPQITTALDDHVSGQSITLAEGYQLTARVSFMNSDQQLCRQFVLQTPENSQHSIACHDGNSWQLEATLFDEPIKAGSYQTASSQKPINSLVESMAAGTFLNAEQEQEAIDSGWAQPLNH</sequence>
<keyword evidence="1" id="KW-0472">Membrane</keyword>
<dbReference type="STRING" id="523791.Kkor_0027"/>
<accession>C7R619</accession>